<dbReference type="InterPro" id="IPR012132">
    <property type="entry name" value="GMC_OxRdtase"/>
</dbReference>
<feature type="compositionally biased region" description="Basic residues" evidence="7">
    <location>
        <begin position="1"/>
        <end position="13"/>
    </location>
</feature>
<reference evidence="10 11" key="1">
    <citation type="journal article" date="2011" name="Stand. Genomic Sci.">
        <title>Complete genome sequence of Parvibaculum lavamentivorans type strain (DS-1(T)).</title>
        <authorList>
            <person name="Schleheck D."/>
            <person name="Weiss M."/>
            <person name="Pitluck S."/>
            <person name="Bruce D."/>
            <person name="Land M.L."/>
            <person name="Han S."/>
            <person name="Saunders E."/>
            <person name="Tapia R."/>
            <person name="Detter C."/>
            <person name="Brettin T."/>
            <person name="Han J."/>
            <person name="Woyke T."/>
            <person name="Goodwin L."/>
            <person name="Pennacchio L."/>
            <person name="Nolan M."/>
            <person name="Cook A.M."/>
            <person name="Kjelleberg S."/>
            <person name="Thomas T."/>
        </authorList>
    </citation>
    <scope>NUCLEOTIDE SEQUENCE [LARGE SCALE GENOMIC DNA]</scope>
    <source>
        <strain evidence="11">DS-1 / DSM 13023 / NCIMB 13966</strain>
    </source>
</reference>
<dbReference type="HOGENOM" id="CLU_002865_7_2_5"/>
<dbReference type="InterPro" id="IPR000172">
    <property type="entry name" value="GMC_OxRdtase_N"/>
</dbReference>
<evidence type="ECO:0000256" key="2">
    <source>
        <dbReference type="ARBA" id="ARBA00010790"/>
    </source>
</evidence>
<dbReference type="PANTHER" id="PTHR11552">
    <property type="entry name" value="GLUCOSE-METHANOL-CHOLINE GMC OXIDOREDUCTASE"/>
    <property type="match status" value="1"/>
</dbReference>
<dbReference type="InterPro" id="IPR007867">
    <property type="entry name" value="GMC_OxRtase_C"/>
</dbReference>
<dbReference type="PIRSF" id="PIRSF000137">
    <property type="entry name" value="Alcohol_oxidase"/>
    <property type="match status" value="1"/>
</dbReference>
<dbReference type="GO" id="GO:0008812">
    <property type="term" value="F:choline dehydrogenase activity"/>
    <property type="evidence" value="ECO:0007669"/>
    <property type="project" value="TreeGrafter"/>
</dbReference>
<evidence type="ECO:0000259" key="9">
    <source>
        <dbReference type="PROSITE" id="PS00624"/>
    </source>
</evidence>
<evidence type="ECO:0000256" key="3">
    <source>
        <dbReference type="ARBA" id="ARBA00022630"/>
    </source>
</evidence>
<dbReference type="KEGG" id="pla:Plav_2644"/>
<dbReference type="EMBL" id="CP000774">
    <property type="protein sequence ID" value="ABS64252.1"/>
    <property type="molecule type" value="Genomic_DNA"/>
</dbReference>
<evidence type="ECO:0000256" key="5">
    <source>
        <dbReference type="PIRSR" id="PIRSR000137-2"/>
    </source>
</evidence>
<feature type="domain" description="Glucose-methanol-choline oxidoreductase N-terminal" evidence="8">
    <location>
        <begin position="107"/>
        <end position="130"/>
    </location>
</feature>
<comment type="cofactor">
    <cofactor evidence="1 5">
        <name>FAD</name>
        <dbReference type="ChEBI" id="CHEBI:57692"/>
    </cofactor>
</comment>
<dbReference type="NCBIfam" id="NF002550">
    <property type="entry name" value="PRK02106.1"/>
    <property type="match status" value="1"/>
</dbReference>
<evidence type="ECO:0000313" key="10">
    <source>
        <dbReference type="EMBL" id="ABS64252.1"/>
    </source>
</evidence>
<dbReference type="Gene3D" id="3.50.50.60">
    <property type="entry name" value="FAD/NAD(P)-binding domain"/>
    <property type="match status" value="1"/>
</dbReference>
<dbReference type="SUPFAM" id="SSF54373">
    <property type="entry name" value="FAD-linked reductases, C-terminal domain"/>
    <property type="match status" value="1"/>
</dbReference>
<dbReference type="GO" id="GO:0019285">
    <property type="term" value="P:glycine betaine biosynthetic process from choline"/>
    <property type="evidence" value="ECO:0007669"/>
    <property type="project" value="TreeGrafter"/>
</dbReference>
<evidence type="ECO:0000256" key="4">
    <source>
        <dbReference type="ARBA" id="ARBA00022827"/>
    </source>
</evidence>
<dbReference type="PROSITE" id="PS00624">
    <property type="entry name" value="GMC_OXRED_2"/>
    <property type="match status" value="1"/>
</dbReference>
<dbReference type="PROSITE" id="PS00623">
    <property type="entry name" value="GMC_OXRED_1"/>
    <property type="match status" value="1"/>
</dbReference>
<dbReference type="STRING" id="402881.Plav_2644"/>
<dbReference type="PANTHER" id="PTHR11552:SF147">
    <property type="entry name" value="CHOLINE DEHYDROGENASE, MITOCHONDRIAL"/>
    <property type="match status" value="1"/>
</dbReference>
<comment type="similarity">
    <text evidence="2 6">Belongs to the GMC oxidoreductase family.</text>
</comment>
<dbReference type="SUPFAM" id="SSF51905">
    <property type="entry name" value="FAD/NAD(P)-binding domain"/>
    <property type="match status" value="1"/>
</dbReference>
<organism evidence="10 11">
    <name type="scientific">Parvibaculum lavamentivorans (strain DS-1 / DSM 13023 / NCIMB 13966)</name>
    <dbReference type="NCBI Taxonomy" id="402881"/>
    <lineage>
        <taxon>Bacteria</taxon>
        <taxon>Pseudomonadati</taxon>
        <taxon>Pseudomonadota</taxon>
        <taxon>Alphaproteobacteria</taxon>
        <taxon>Hyphomicrobiales</taxon>
        <taxon>Parvibaculaceae</taxon>
        <taxon>Parvibaculum</taxon>
    </lineage>
</organism>
<dbReference type="GO" id="GO:0016020">
    <property type="term" value="C:membrane"/>
    <property type="evidence" value="ECO:0007669"/>
    <property type="project" value="TreeGrafter"/>
</dbReference>
<gene>
    <name evidence="10" type="ordered locus">Plav_2644</name>
</gene>
<evidence type="ECO:0000259" key="8">
    <source>
        <dbReference type="PROSITE" id="PS00623"/>
    </source>
</evidence>
<accession>A7HWG9</accession>
<evidence type="ECO:0000313" key="11">
    <source>
        <dbReference type="Proteomes" id="UP000006377"/>
    </source>
</evidence>
<feature type="domain" description="Glucose-methanol-choline oxidoreductase N-terminal" evidence="9">
    <location>
        <begin position="279"/>
        <end position="293"/>
    </location>
</feature>
<protein>
    <submittedName>
        <fullName evidence="10">Glucose-methanol-choline oxidoreductase</fullName>
    </submittedName>
</protein>
<evidence type="ECO:0000256" key="7">
    <source>
        <dbReference type="SAM" id="MobiDB-lite"/>
    </source>
</evidence>
<name>A7HWG9_PARL1</name>
<dbReference type="InterPro" id="IPR036188">
    <property type="entry name" value="FAD/NAD-bd_sf"/>
</dbReference>
<evidence type="ECO:0000256" key="6">
    <source>
        <dbReference type="RuleBase" id="RU003968"/>
    </source>
</evidence>
<keyword evidence="3 6" id="KW-0285">Flavoprotein</keyword>
<keyword evidence="4 5" id="KW-0274">FAD</keyword>
<sequence>MLPHRHQTSRRAVPRTAKQQITGNKRMSDFDYIIIGAGSAGCVLANRLSENPANKVLLLEAGSKDSNFMIHMPAGVGKLIGTDLANWCYDTEGQPHLNNRKLYWPRGKVLGGSSSINGMIYIRGHARDYDMWRQLGLEGWGFSDVLPYFRRSEGNENGNSAFHGGEGPLGVSNPRKTNVLFESFVEAGKQAGHPYTEDFNGPQQEGVGPYQLTIKNGQRCSAAKGYLVPALNRPNLKIEVEALTSRVIFEGKKAVGVEYTQKGETKVARAAKEIVVSGGAVNTPQILMLSGIGKGEYLRKFGLDVVADLPGVGQNLQDHLDCVVINECTQPITLHSTVSNPLKQLMSGMQYTFFKTGLATSNGLESGAFLKTRPELEIPDIQLHFVAAMMRDHARIKSDRHGFTVHICQLRPESRGYIGLKSTNPSDYALIQPNYLAAEYDRKVMRDGVKMVRNIISQRAMDPYRGPEFWPGAGKQSDAEIDAWIRETAETIYHPVGTAKMGTDPMAVVDAKCRVHGLQGLRVVDASVMPTLVGGNTNAPTIMIAEKISDDMLGKAPLPAENVTIAEDRIGNAA</sequence>
<evidence type="ECO:0000256" key="1">
    <source>
        <dbReference type="ARBA" id="ARBA00001974"/>
    </source>
</evidence>
<dbReference type="Gene3D" id="3.30.560.10">
    <property type="entry name" value="Glucose Oxidase, domain 3"/>
    <property type="match status" value="1"/>
</dbReference>
<feature type="binding site" evidence="5">
    <location>
        <position position="109"/>
    </location>
    <ligand>
        <name>FAD</name>
        <dbReference type="ChEBI" id="CHEBI:57692"/>
    </ligand>
</feature>
<proteinExistence type="inferred from homology"/>
<dbReference type="GO" id="GO:0050660">
    <property type="term" value="F:flavin adenine dinucleotide binding"/>
    <property type="evidence" value="ECO:0007669"/>
    <property type="project" value="InterPro"/>
</dbReference>
<dbReference type="AlphaFoldDB" id="A7HWG9"/>
<dbReference type="eggNOG" id="COG2303">
    <property type="taxonomic scope" value="Bacteria"/>
</dbReference>
<dbReference type="Proteomes" id="UP000006377">
    <property type="component" value="Chromosome"/>
</dbReference>
<dbReference type="Pfam" id="PF00732">
    <property type="entry name" value="GMC_oxred_N"/>
    <property type="match status" value="1"/>
</dbReference>
<dbReference type="Pfam" id="PF05199">
    <property type="entry name" value="GMC_oxred_C"/>
    <property type="match status" value="1"/>
</dbReference>
<keyword evidence="11" id="KW-1185">Reference proteome</keyword>
<feature type="region of interest" description="Disordered" evidence="7">
    <location>
        <begin position="1"/>
        <end position="20"/>
    </location>
</feature>